<proteinExistence type="predicted"/>
<protein>
    <submittedName>
        <fullName evidence="2">Type II toxin-antitoxin system RelE/ParE family toxin</fullName>
    </submittedName>
</protein>
<dbReference type="Pfam" id="PF05016">
    <property type="entry name" value="ParE_toxin"/>
    <property type="match status" value="1"/>
</dbReference>
<dbReference type="Proteomes" id="UP000322025">
    <property type="component" value="Unassembled WGS sequence"/>
</dbReference>
<evidence type="ECO:0000256" key="1">
    <source>
        <dbReference type="ARBA" id="ARBA00022649"/>
    </source>
</evidence>
<evidence type="ECO:0000313" key="2">
    <source>
        <dbReference type="EMBL" id="KAA8502255.1"/>
    </source>
</evidence>
<dbReference type="RefSeq" id="WP_150310348.1">
    <property type="nucleotide sequence ID" value="NZ_VMSO01000003.1"/>
</dbReference>
<organism evidence="2 3">
    <name type="scientific">Mediterraneibacter catenae</name>
    <dbReference type="NCBI Taxonomy" id="2594882"/>
    <lineage>
        <taxon>Bacteria</taxon>
        <taxon>Bacillati</taxon>
        <taxon>Bacillota</taxon>
        <taxon>Clostridia</taxon>
        <taxon>Lachnospirales</taxon>
        <taxon>Lachnospiraceae</taxon>
        <taxon>Mediterraneibacter</taxon>
    </lineage>
</organism>
<dbReference type="PANTHER" id="PTHR38813:SF1">
    <property type="entry name" value="TOXIN RELE1-RELATED"/>
    <property type="match status" value="1"/>
</dbReference>
<dbReference type="PANTHER" id="PTHR38813">
    <property type="match status" value="1"/>
</dbReference>
<comment type="caution">
    <text evidence="2">The sequence shown here is derived from an EMBL/GenBank/DDBJ whole genome shotgun (WGS) entry which is preliminary data.</text>
</comment>
<dbReference type="InterPro" id="IPR052747">
    <property type="entry name" value="TA_system_RelE_toxin"/>
</dbReference>
<sequence length="83" mass="9778">MKYKIMIEKPAQKFIKRLDKVDKERILRAIAKLPDGDTKALQGHKGYYRLRVGSYRIIYTIHNGEYIICIVDAGNRGEIYKKY</sequence>
<reference evidence="2" key="1">
    <citation type="submission" date="2019-07" db="EMBL/GenBank/DDBJ databases">
        <authorList>
            <person name="Wongkuna S."/>
            <person name="Scaria J."/>
        </authorList>
    </citation>
    <scope>NUCLEOTIDE SEQUENCE [LARGE SCALE GENOMIC DNA]</scope>
    <source>
        <strain evidence="2">SW178</strain>
    </source>
</reference>
<evidence type="ECO:0000313" key="3">
    <source>
        <dbReference type="Proteomes" id="UP000322025"/>
    </source>
</evidence>
<accession>A0A5M9I410</accession>
<name>A0A5M9I410_9FIRM</name>
<gene>
    <name evidence="2" type="ORF">FNY66_03785</name>
</gene>
<dbReference type="EMBL" id="VMSO01000003">
    <property type="protein sequence ID" value="KAA8502255.1"/>
    <property type="molecule type" value="Genomic_DNA"/>
</dbReference>
<dbReference type="OrthoDB" id="9805098at2"/>
<dbReference type="Gene3D" id="3.30.2310.20">
    <property type="entry name" value="RelE-like"/>
    <property type="match status" value="1"/>
</dbReference>
<dbReference type="InterPro" id="IPR035093">
    <property type="entry name" value="RelE/ParE_toxin_dom_sf"/>
</dbReference>
<dbReference type="SUPFAM" id="SSF143011">
    <property type="entry name" value="RelE-like"/>
    <property type="match status" value="1"/>
</dbReference>
<dbReference type="InterPro" id="IPR007712">
    <property type="entry name" value="RelE/ParE_toxin"/>
</dbReference>
<keyword evidence="3" id="KW-1185">Reference proteome</keyword>
<keyword evidence="1" id="KW-1277">Toxin-antitoxin system</keyword>
<dbReference type="AlphaFoldDB" id="A0A5M9I410"/>